<evidence type="ECO:0000256" key="1">
    <source>
        <dbReference type="SAM" id="MobiDB-lite"/>
    </source>
</evidence>
<feature type="transmembrane region" description="Helical" evidence="2">
    <location>
        <begin position="58"/>
        <end position="77"/>
    </location>
</feature>
<feature type="transmembrane region" description="Helical" evidence="2">
    <location>
        <begin position="154"/>
        <end position="177"/>
    </location>
</feature>
<feature type="region of interest" description="Disordered" evidence="1">
    <location>
        <begin position="1"/>
        <end position="38"/>
    </location>
</feature>
<proteinExistence type="predicted"/>
<comment type="caution">
    <text evidence="3">The sequence shown here is derived from an EMBL/GenBank/DDBJ whole genome shotgun (WGS) entry which is preliminary data.</text>
</comment>
<gene>
    <name evidence="3" type="ORF">EV421DRAFT_1853701</name>
</gene>
<dbReference type="PANTHER" id="PTHR35041:SF6">
    <property type="entry name" value="FORMYLMETHIONINE DEFORMYLASE-LIKE PROTEIN-RELATED"/>
    <property type="match status" value="1"/>
</dbReference>
<evidence type="ECO:0000313" key="4">
    <source>
        <dbReference type="Proteomes" id="UP001175226"/>
    </source>
</evidence>
<keyword evidence="2" id="KW-0812">Transmembrane</keyword>
<evidence type="ECO:0000256" key="2">
    <source>
        <dbReference type="SAM" id="Phobius"/>
    </source>
</evidence>
<protein>
    <submittedName>
        <fullName evidence="3">Uncharacterized protein</fullName>
    </submittedName>
</protein>
<accession>A0AA39IYB0</accession>
<dbReference type="PANTHER" id="PTHR35041">
    <property type="entry name" value="MEDIATOR OF RNA POLYMERASE II TRANSCRIPTION SUBUNIT 1"/>
    <property type="match status" value="1"/>
</dbReference>
<dbReference type="Proteomes" id="UP001175226">
    <property type="component" value="Unassembled WGS sequence"/>
</dbReference>
<feature type="transmembrane region" description="Helical" evidence="2">
    <location>
        <begin position="484"/>
        <end position="506"/>
    </location>
</feature>
<evidence type="ECO:0000313" key="3">
    <source>
        <dbReference type="EMBL" id="KAK0431394.1"/>
    </source>
</evidence>
<sequence>MDRHREEITELLTPSRSNDDLSPPTPEKSETNLSSSSATLFESPLSPVQRIRLRGTPAVIAGLLLGAALTAVLHHVYLSKLRGRTVSGQFWIKNSSNALSTLVQWLYMGSVSISLTQLIWYLLRRRPFTILQLNHLFGLPDPLRILRLASSRRLWNAIPVIIIATIFQVFALVSILAPNSLEVGSALPKNTTISVPTAFFNKSINGFNCTMTLSADSEKVLGLALQSEKLIGWNAPAGCGTACNYTIQYTAPALRCTELAIDEANTMLPVLPYFDGSQTTVYNATTLYPNAMVIESMSIAWRTYDTNGKSTVGGTRCSLYNTTQQSVVSFVNNTGTISPNITSYNSPVNTDSGAFSEEACDEFLERRNATSNSLYTYTAVWNWLFGQLEGAFICETEDWNSNGTLINCYPSAYSTLNLATNNLFSMNETAGTFTPNSENVSSALEQILVNLTVALISYWDQTTTVNASVAQDQLVWVYDIQRLLIVYATALAVAAACGAVGLACVLKNGEDRDLTFWEIVRATRNSELDAVVEGEKRGDAGKATMLQYIVQERDLEANTSGVFILARPRRKGSN</sequence>
<keyword evidence="4" id="KW-1185">Reference proteome</keyword>
<organism evidence="3 4">
    <name type="scientific">Armillaria borealis</name>
    <dbReference type="NCBI Taxonomy" id="47425"/>
    <lineage>
        <taxon>Eukaryota</taxon>
        <taxon>Fungi</taxon>
        <taxon>Dikarya</taxon>
        <taxon>Basidiomycota</taxon>
        <taxon>Agaricomycotina</taxon>
        <taxon>Agaricomycetes</taxon>
        <taxon>Agaricomycetidae</taxon>
        <taxon>Agaricales</taxon>
        <taxon>Marasmiineae</taxon>
        <taxon>Physalacriaceae</taxon>
        <taxon>Armillaria</taxon>
    </lineage>
</organism>
<dbReference type="EMBL" id="JAUEPT010000115">
    <property type="protein sequence ID" value="KAK0431394.1"/>
    <property type="molecule type" value="Genomic_DNA"/>
</dbReference>
<dbReference type="AlphaFoldDB" id="A0AA39IYB0"/>
<name>A0AA39IYB0_9AGAR</name>
<feature type="transmembrane region" description="Helical" evidence="2">
    <location>
        <begin position="105"/>
        <end position="123"/>
    </location>
</feature>
<reference evidence="3" key="1">
    <citation type="submission" date="2023-06" db="EMBL/GenBank/DDBJ databases">
        <authorList>
            <consortium name="Lawrence Berkeley National Laboratory"/>
            <person name="Ahrendt S."/>
            <person name="Sahu N."/>
            <person name="Indic B."/>
            <person name="Wong-Bajracharya J."/>
            <person name="Merenyi Z."/>
            <person name="Ke H.-M."/>
            <person name="Monk M."/>
            <person name="Kocsube S."/>
            <person name="Drula E."/>
            <person name="Lipzen A."/>
            <person name="Balint B."/>
            <person name="Henrissat B."/>
            <person name="Andreopoulos B."/>
            <person name="Martin F.M."/>
            <person name="Harder C.B."/>
            <person name="Rigling D."/>
            <person name="Ford K.L."/>
            <person name="Foster G.D."/>
            <person name="Pangilinan J."/>
            <person name="Papanicolaou A."/>
            <person name="Barry K."/>
            <person name="LaButti K."/>
            <person name="Viragh M."/>
            <person name="Koriabine M."/>
            <person name="Yan M."/>
            <person name="Riley R."/>
            <person name="Champramary S."/>
            <person name="Plett K.L."/>
            <person name="Tsai I.J."/>
            <person name="Slot J."/>
            <person name="Sipos G."/>
            <person name="Plett J."/>
            <person name="Nagy L.G."/>
            <person name="Grigoriev I.V."/>
        </authorList>
    </citation>
    <scope>NUCLEOTIDE SEQUENCE</scope>
    <source>
        <strain evidence="3">FPL87.14</strain>
    </source>
</reference>
<keyword evidence="2" id="KW-0472">Membrane</keyword>
<keyword evidence="2" id="KW-1133">Transmembrane helix</keyword>